<dbReference type="PROSITE" id="PS50297">
    <property type="entry name" value="ANK_REP_REGION"/>
    <property type="match status" value="1"/>
</dbReference>
<reference evidence="3" key="2">
    <citation type="submission" date="2022-08" db="UniProtKB">
        <authorList>
            <consortium name="EnsemblMetazoa"/>
        </authorList>
    </citation>
    <scope>IDENTIFICATION</scope>
    <source>
        <strain evidence="3">STECLA/ALBI9_A</strain>
    </source>
</reference>
<dbReference type="Pfam" id="PF12796">
    <property type="entry name" value="Ank_2"/>
    <property type="match status" value="1"/>
</dbReference>
<accession>A0A182FYD7</accession>
<evidence type="ECO:0000313" key="3">
    <source>
        <dbReference type="EnsemblMetazoa" id="AALB014630-PA"/>
    </source>
</evidence>
<keyword evidence="4" id="KW-1185">Reference proteome</keyword>
<keyword evidence="2" id="KW-0040">ANK repeat</keyword>
<organism evidence="3 4">
    <name type="scientific">Anopheles albimanus</name>
    <name type="common">New world malaria mosquito</name>
    <dbReference type="NCBI Taxonomy" id="7167"/>
    <lineage>
        <taxon>Eukaryota</taxon>
        <taxon>Metazoa</taxon>
        <taxon>Ecdysozoa</taxon>
        <taxon>Arthropoda</taxon>
        <taxon>Hexapoda</taxon>
        <taxon>Insecta</taxon>
        <taxon>Pterygota</taxon>
        <taxon>Neoptera</taxon>
        <taxon>Endopterygota</taxon>
        <taxon>Diptera</taxon>
        <taxon>Nematocera</taxon>
        <taxon>Culicoidea</taxon>
        <taxon>Culicidae</taxon>
        <taxon>Anophelinae</taxon>
        <taxon>Anopheles</taxon>
    </lineage>
</organism>
<dbReference type="STRING" id="7167.A0A182FYD7"/>
<dbReference type="AlphaFoldDB" id="A0A182FYD7"/>
<dbReference type="PANTHER" id="PTHR24198:SF165">
    <property type="entry name" value="ANKYRIN REPEAT-CONTAINING PROTEIN-RELATED"/>
    <property type="match status" value="1"/>
</dbReference>
<dbReference type="InterPro" id="IPR036770">
    <property type="entry name" value="Ankyrin_rpt-contain_sf"/>
</dbReference>
<dbReference type="Proteomes" id="UP000069272">
    <property type="component" value="Chromosome 3R"/>
</dbReference>
<dbReference type="SMART" id="SM00248">
    <property type="entry name" value="ANK"/>
    <property type="match status" value="6"/>
</dbReference>
<dbReference type="PROSITE" id="PS50088">
    <property type="entry name" value="ANK_REPEAT"/>
    <property type="match status" value="1"/>
</dbReference>
<protein>
    <submittedName>
        <fullName evidence="3">ANK_REP_REGION domain-containing protein</fullName>
    </submittedName>
</protein>
<dbReference type="EnsemblMetazoa" id="AALB014630-RA">
    <property type="protein sequence ID" value="AALB014630-PA"/>
    <property type="gene ID" value="AALB014630"/>
</dbReference>
<keyword evidence="1" id="KW-0677">Repeat</keyword>
<evidence type="ECO:0000313" key="4">
    <source>
        <dbReference type="Proteomes" id="UP000069272"/>
    </source>
</evidence>
<dbReference type="PANTHER" id="PTHR24198">
    <property type="entry name" value="ANKYRIN REPEAT AND PROTEIN KINASE DOMAIN-CONTAINING PROTEIN"/>
    <property type="match status" value="1"/>
</dbReference>
<dbReference type="Gene3D" id="1.25.40.20">
    <property type="entry name" value="Ankyrin repeat-containing domain"/>
    <property type="match status" value="1"/>
</dbReference>
<evidence type="ECO:0000256" key="1">
    <source>
        <dbReference type="ARBA" id="ARBA00022737"/>
    </source>
</evidence>
<sequence length="640" mass="72019">MKYLTCLQLMVLKGCRKILNAAKKCMDLMQVSQPYRYSDQMIHPMAIAVSQYSSNRKLLSVLERIGFDYSDCSSILQTAIQVSDQRVIIHIMDKLAKMTTEWDYLSESATHKSLALPMRVMSKWRALAYLQQPTKQKATALHQAVDAVDLECVKLLLDRCRSTQLLDGLGRLDWIVFRRTGATTEEQFNLEDIKKYSELRKYCEEMIQSIIDGDVLNISLLTEAVTSNCRVFYSPVKEDIGTPFTKHLDKVAHDIDNFQFGNPIPDFINDDPFRMMHLTIFVKTGLYTKCAVKLNTGFCMIFALLDGNANNKSFVNFITENGQTPLHGCFPDATEKSLELKSRLKNNIGKPKTQSAKLKKEATNRDFTGDAKKILQLLCSEGANPLLMQNAMALAGIHFSFQYTADRTVALFLIDHCIKNELRCSNGANLWEHDDGDGNTLLHHAIMCDRLDVMKVLIEKKVKINVQNCVGLTPAMMAVCGGLHNPTEAVRHLLEADVSTLNARNVHQRTLLHYSVLRPGSDILGVLLDYTPDFSIKDRQGNTPFREALLRGHVVWVETALNFALSKKIHVTNSIDDIMAIITKSKFDVVASKASNYFYFAFGGDAHHNEKMDEGKIVADLQAHATARLASYLKLITVGH</sequence>
<dbReference type="InterPro" id="IPR002110">
    <property type="entry name" value="Ankyrin_rpt"/>
</dbReference>
<name>A0A182FYD7_ANOAL</name>
<dbReference type="SUPFAM" id="SSF48403">
    <property type="entry name" value="Ankyrin repeat"/>
    <property type="match status" value="1"/>
</dbReference>
<reference evidence="3 4" key="1">
    <citation type="journal article" date="2017" name="G3 (Bethesda)">
        <title>The Physical Genome Mapping of Anopheles albimanus Corrected Scaffold Misassemblies and Identified Interarm Rearrangements in Genus Anopheles.</title>
        <authorList>
            <person name="Artemov G.N."/>
            <person name="Peery A.N."/>
            <person name="Jiang X."/>
            <person name="Tu Z."/>
            <person name="Stegniy V.N."/>
            <person name="Sharakhova M.V."/>
            <person name="Sharakhov I.V."/>
        </authorList>
    </citation>
    <scope>NUCLEOTIDE SEQUENCE [LARGE SCALE GENOMIC DNA]</scope>
    <source>
        <strain evidence="3 4">ALBI9_A</strain>
    </source>
</reference>
<proteinExistence type="predicted"/>
<evidence type="ECO:0000256" key="2">
    <source>
        <dbReference type="ARBA" id="ARBA00023043"/>
    </source>
</evidence>
<dbReference type="VEuPathDB" id="VectorBase:AALB014630"/>
<dbReference type="VEuPathDB" id="VectorBase:AALB20_031516"/>